<dbReference type="PANTHER" id="PTHR43101">
    <property type="entry name" value="BETA-FRUCTOSIDASE"/>
    <property type="match status" value="1"/>
</dbReference>
<dbReference type="Proteomes" id="UP000779049">
    <property type="component" value="Unassembled WGS sequence"/>
</dbReference>
<evidence type="ECO:0000256" key="5">
    <source>
        <dbReference type="RuleBase" id="RU362110"/>
    </source>
</evidence>
<evidence type="ECO:0000256" key="4">
    <source>
        <dbReference type="ARBA" id="ARBA00023295"/>
    </source>
</evidence>
<comment type="caution">
    <text evidence="8">The sequence shown here is derived from an EMBL/GenBank/DDBJ whole genome shotgun (WGS) entry which is preliminary data.</text>
</comment>
<dbReference type="InterPro" id="IPR013189">
    <property type="entry name" value="Glyco_hydro_32_C"/>
</dbReference>
<dbReference type="CDD" id="cd18625">
    <property type="entry name" value="GH32_BfrA-like"/>
    <property type="match status" value="1"/>
</dbReference>
<evidence type="ECO:0000256" key="3">
    <source>
        <dbReference type="ARBA" id="ARBA00022801"/>
    </source>
</evidence>
<keyword evidence="3 5" id="KW-0378">Hydrolase</keyword>
<dbReference type="SUPFAM" id="SSF49899">
    <property type="entry name" value="Concanavalin A-like lectins/glucanases"/>
    <property type="match status" value="1"/>
</dbReference>
<evidence type="ECO:0000256" key="1">
    <source>
        <dbReference type="ARBA" id="ARBA00009902"/>
    </source>
</evidence>
<evidence type="ECO:0000313" key="8">
    <source>
        <dbReference type="EMBL" id="MBY0758288.1"/>
    </source>
</evidence>
<name>A0ABS7L5H1_9FIRM</name>
<dbReference type="InterPro" id="IPR018053">
    <property type="entry name" value="Glyco_hydro_32_AS"/>
</dbReference>
<dbReference type="InterPro" id="IPR013320">
    <property type="entry name" value="ConA-like_dom_sf"/>
</dbReference>
<sequence length="567" mass="65986">MIIHTQKYRRLELFIKTKPGKTGTIQVISGGVYKTIRTTKYRQWIRMAVNQGTAYELYTADCDISYAYLSGLDQIMEKGVCFLQDGSTYEKQDLGEWYDTPMRTQYHFMPFKGWMNDPNGFCFYRNYYHLFYQFHPFSEEWDNMYWGHAVTKDMVHWTHLPVCIEPQTELLEDPSLVGGAFSGHAFVDQDEKMRLFFTRHISRREEPSEMMEYQVVKESRDGLEFEREEPLIQEQEKGLLKDIRDPKVFVENGIYKMLLGTGTEEYPAIALYTSRNLHHWTYDGTAFEELEADHAFPLECPDLFRTGGKWILTVGYCGHRDEAGRKNGVYYYIGEWYQDRFHPEKRGLYDFGGDLYAVQSVKTRNGIVSIGWIRDTLKEHVKSQNGGCGSMSIPRITYIRDGKLYRNPLPAIYGQIGETLYEGKDSRVKLETIKGNTYHVKLQMKEAADFRMTLFKWKDRKLYLEQQNGQTRFRTVGMGSKNILYPAETQMVTKVEVFVDRNVCEVFLNDGEDSGTKKFYQQSDMGMFEIHVHGDGAVESLKVEMMNGIWQTEKAGGGRAHDTDSVI</sequence>
<dbReference type="InterPro" id="IPR001362">
    <property type="entry name" value="Glyco_hydro_32"/>
</dbReference>
<dbReference type="SUPFAM" id="SSF75005">
    <property type="entry name" value="Arabinanase/levansucrase/invertase"/>
    <property type="match status" value="1"/>
</dbReference>
<dbReference type="PROSITE" id="PS00609">
    <property type="entry name" value="GLYCOSYL_HYDROL_F32"/>
    <property type="match status" value="1"/>
</dbReference>
<dbReference type="RefSeq" id="WP_221919460.1">
    <property type="nucleotide sequence ID" value="NZ_CP173660.1"/>
</dbReference>
<dbReference type="EC" id="3.2.1.26" evidence="2"/>
<comment type="similarity">
    <text evidence="1 5">Belongs to the glycosyl hydrolase 32 family.</text>
</comment>
<evidence type="ECO:0000259" key="7">
    <source>
        <dbReference type="Pfam" id="PF08244"/>
    </source>
</evidence>
<dbReference type="Pfam" id="PF00251">
    <property type="entry name" value="Glyco_hydro_32N"/>
    <property type="match status" value="1"/>
</dbReference>
<feature type="domain" description="Glycosyl hydrolase family 32 N-terminal" evidence="6">
    <location>
        <begin position="107"/>
        <end position="408"/>
    </location>
</feature>
<evidence type="ECO:0000259" key="6">
    <source>
        <dbReference type="Pfam" id="PF00251"/>
    </source>
</evidence>
<dbReference type="InterPro" id="IPR051214">
    <property type="entry name" value="GH32_Enzymes"/>
</dbReference>
<keyword evidence="4 5" id="KW-0326">Glycosidase</keyword>
<evidence type="ECO:0000313" key="9">
    <source>
        <dbReference type="Proteomes" id="UP000779049"/>
    </source>
</evidence>
<dbReference type="SMART" id="SM00640">
    <property type="entry name" value="Glyco_32"/>
    <property type="match status" value="1"/>
</dbReference>
<feature type="domain" description="Glycosyl hydrolase family 32 C-terminal" evidence="7">
    <location>
        <begin position="491"/>
        <end position="543"/>
    </location>
</feature>
<dbReference type="Gene3D" id="2.60.120.560">
    <property type="entry name" value="Exo-inulinase, domain 1"/>
    <property type="match status" value="1"/>
</dbReference>
<proteinExistence type="inferred from homology"/>
<dbReference type="PANTHER" id="PTHR43101:SF1">
    <property type="entry name" value="BETA-FRUCTOSIDASE"/>
    <property type="match status" value="1"/>
</dbReference>
<organism evidence="8 9">
    <name type="scientific">Sellimonas caecigallum</name>
    <dbReference type="NCBI Taxonomy" id="2592333"/>
    <lineage>
        <taxon>Bacteria</taxon>
        <taxon>Bacillati</taxon>
        <taxon>Bacillota</taxon>
        <taxon>Clostridia</taxon>
        <taxon>Lachnospirales</taxon>
        <taxon>Lachnospiraceae</taxon>
        <taxon>Sellimonas</taxon>
    </lineage>
</organism>
<dbReference type="GO" id="GO:0016787">
    <property type="term" value="F:hydrolase activity"/>
    <property type="evidence" value="ECO:0007669"/>
    <property type="project" value="UniProtKB-KW"/>
</dbReference>
<accession>A0ABS7L5H1</accession>
<dbReference type="InterPro" id="IPR013148">
    <property type="entry name" value="Glyco_hydro_32_N"/>
</dbReference>
<dbReference type="EMBL" id="VIRV01000003">
    <property type="protein sequence ID" value="MBY0758288.1"/>
    <property type="molecule type" value="Genomic_DNA"/>
</dbReference>
<protein>
    <recommendedName>
        <fullName evidence="2">beta-fructofuranosidase</fullName>
        <ecNumber evidence="2">3.2.1.26</ecNumber>
    </recommendedName>
</protein>
<dbReference type="Gene3D" id="2.115.10.20">
    <property type="entry name" value="Glycosyl hydrolase domain, family 43"/>
    <property type="match status" value="1"/>
</dbReference>
<keyword evidence="9" id="KW-1185">Reference proteome</keyword>
<gene>
    <name evidence="8" type="ORF">FLB61_04135</name>
</gene>
<dbReference type="InterPro" id="IPR023296">
    <property type="entry name" value="Glyco_hydro_beta-prop_sf"/>
</dbReference>
<reference evidence="8 9" key="1">
    <citation type="journal article" date="2020" name="New Microbes New Infect">
        <title>Sellimonas caecigallum sp. nov., description and genome sequence of a new member of the Sellimonas genus isolated from the cecum of feral chicken.</title>
        <authorList>
            <person name="Wongkuna S."/>
            <person name="Ghimire S."/>
            <person name="Antony L."/>
            <person name="Chankhamhaengdecha S."/>
            <person name="Janvilisri T."/>
            <person name="Scaria J."/>
        </authorList>
    </citation>
    <scope>NUCLEOTIDE SEQUENCE [LARGE SCALE GENOMIC DNA]</scope>
    <source>
        <strain evidence="8 9">SW451</strain>
    </source>
</reference>
<evidence type="ECO:0000256" key="2">
    <source>
        <dbReference type="ARBA" id="ARBA00012758"/>
    </source>
</evidence>
<dbReference type="Pfam" id="PF08244">
    <property type="entry name" value="Glyco_hydro_32C"/>
    <property type="match status" value="1"/>
</dbReference>